<evidence type="ECO:0000256" key="6">
    <source>
        <dbReference type="ARBA" id="ARBA00012402"/>
    </source>
</evidence>
<evidence type="ECO:0000256" key="7">
    <source>
        <dbReference type="ARBA" id="ARBA00019046"/>
    </source>
</evidence>
<evidence type="ECO:0000256" key="9">
    <source>
        <dbReference type="ARBA" id="ARBA00022827"/>
    </source>
</evidence>
<gene>
    <name evidence="15" type="primary">hemG</name>
    <name evidence="16" type="ORF">D7318_29330</name>
    <name evidence="15" type="ORF">D7319_29645</name>
</gene>
<dbReference type="Gene3D" id="1.10.3110.10">
    <property type="entry name" value="protoporphyrinogen ix oxidase, domain 3"/>
    <property type="match status" value="1"/>
</dbReference>
<dbReference type="OrthoDB" id="4496419at2"/>
<evidence type="ECO:0000256" key="2">
    <source>
        <dbReference type="ARBA" id="ARBA00001974"/>
    </source>
</evidence>
<keyword evidence="9 12" id="KW-0274">FAD</keyword>
<keyword evidence="11 12" id="KW-0350">Heme biosynthesis</keyword>
<feature type="region of interest" description="Disordered" evidence="13">
    <location>
        <begin position="1"/>
        <end position="32"/>
    </location>
</feature>
<dbReference type="PANTHER" id="PTHR42923:SF3">
    <property type="entry name" value="PROTOPORPHYRINOGEN OXIDASE"/>
    <property type="match status" value="1"/>
</dbReference>
<comment type="function">
    <text evidence="3 12">Involved in coproporphyrin-dependent heme b biosynthesis. Catalyzes the oxidation of coproporphyrinogen III to coproporphyrin III.</text>
</comment>
<evidence type="ECO:0000256" key="5">
    <source>
        <dbReference type="ARBA" id="ARBA00008310"/>
    </source>
</evidence>
<dbReference type="InterPro" id="IPR002937">
    <property type="entry name" value="Amino_oxidase"/>
</dbReference>
<dbReference type="GO" id="GO:0005737">
    <property type="term" value="C:cytoplasm"/>
    <property type="evidence" value="ECO:0007669"/>
    <property type="project" value="UniProtKB-SubCell"/>
</dbReference>
<evidence type="ECO:0000256" key="13">
    <source>
        <dbReference type="SAM" id="MobiDB-lite"/>
    </source>
</evidence>
<keyword evidence="12" id="KW-0963">Cytoplasm</keyword>
<dbReference type="EMBL" id="RBDX01000040">
    <property type="protein sequence ID" value="RKN04088.1"/>
    <property type="molecule type" value="Genomic_DNA"/>
</dbReference>
<dbReference type="UniPathway" id="UPA00252"/>
<dbReference type="EMBL" id="RBDY01000039">
    <property type="protein sequence ID" value="RKN14431.1"/>
    <property type="molecule type" value="Genomic_DNA"/>
</dbReference>
<dbReference type="Proteomes" id="UP000275024">
    <property type="component" value="Unassembled WGS sequence"/>
</dbReference>
<evidence type="ECO:0000256" key="1">
    <source>
        <dbReference type="ARBA" id="ARBA00001755"/>
    </source>
</evidence>
<dbReference type="InterPro" id="IPR004572">
    <property type="entry name" value="Protoporphyrinogen_oxidase"/>
</dbReference>
<evidence type="ECO:0000256" key="3">
    <source>
        <dbReference type="ARBA" id="ARBA00002185"/>
    </source>
</evidence>
<dbReference type="EC" id="1.3.3.15" evidence="6 12"/>
<feature type="domain" description="Amine oxidase" evidence="14">
    <location>
        <begin position="42"/>
        <end position="485"/>
    </location>
</feature>
<evidence type="ECO:0000313" key="17">
    <source>
        <dbReference type="Proteomes" id="UP000268652"/>
    </source>
</evidence>
<dbReference type="InterPro" id="IPR050464">
    <property type="entry name" value="Zeta_carotene_desat/Oxidored"/>
</dbReference>
<keyword evidence="17" id="KW-1185">Reference proteome</keyword>
<organism evidence="15 18">
    <name type="scientific">Streptomyces radicis</name>
    <dbReference type="NCBI Taxonomy" id="1750517"/>
    <lineage>
        <taxon>Bacteria</taxon>
        <taxon>Bacillati</taxon>
        <taxon>Actinomycetota</taxon>
        <taxon>Actinomycetes</taxon>
        <taxon>Kitasatosporales</taxon>
        <taxon>Streptomycetaceae</taxon>
        <taxon>Streptomyces</taxon>
    </lineage>
</organism>
<keyword evidence="10 12" id="KW-0560">Oxidoreductase</keyword>
<dbReference type="PANTHER" id="PTHR42923">
    <property type="entry name" value="PROTOPORPHYRINOGEN OXIDASE"/>
    <property type="match status" value="1"/>
</dbReference>
<feature type="compositionally biased region" description="Pro residues" evidence="13">
    <location>
        <begin position="1"/>
        <end position="14"/>
    </location>
</feature>
<accession>A0A3A9VT76</accession>
<evidence type="ECO:0000256" key="10">
    <source>
        <dbReference type="ARBA" id="ARBA00023002"/>
    </source>
</evidence>
<comment type="pathway">
    <text evidence="4 12">Porphyrin-containing compound metabolism; protoheme biosynthesis.</text>
</comment>
<feature type="compositionally biased region" description="Low complexity" evidence="13">
    <location>
        <begin position="15"/>
        <end position="24"/>
    </location>
</feature>
<evidence type="ECO:0000313" key="16">
    <source>
        <dbReference type="EMBL" id="RKN14431.1"/>
    </source>
</evidence>
<evidence type="ECO:0000313" key="18">
    <source>
        <dbReference type="Proteomes" id="UP000275024"/>
    </source>
</evidence>
<dbReference type="SUPFAM" id="SSF54373">
    <property type="entry name" value="FAD-linked reductases, C-terminal domain"/>
    <property type="match status" value="1"/>
</dbReference>
<sequence>MAFCPTPTPTPSPGSSPTSTSGPPADQPRGAPMHVIVVGGGIAGLAAAHRLLAAGLRVTVLESSDRFGGKLRTGHVAGARVDLGAESILALRPEAVELARAVGLDESLRPPAVTSAAIWTRGALRPMPQGHVMGVPATAASLAGVLSDAGLAQIARDAELPPLEVGEDAAVGELVAERMGHEVVDRLIEPLLGGVYAGDAYRISLRSAVPKLWEAAREHDSLLAAVRAVQRQGAERAPGGPVFTGIDGGIGTLADAVAADCRAKGASLETGVAVTGLRRTARGFAAALGDGRSLAADGVVLATPAGAAARLLAAEAPAAARELAGVEYASMAIVTLAFRRADLGRLPRGSGFLVPAVDGRTIKAATFTSGKWDWAAAADPDLFVLRASIGRHGDDGPLGWDDADLIGAALDDLVDAAGLPTKPVDALVTRWRDALPQYTVGHAARVARARSFLASLPEVRLCGAAYDGVGIPACVAGATAAVTDLLRALPIAPAD</sequence>
<evidence type="ECO:0000256" key="12">
    <source>
        <dbReference type="RuleBase" id="RU364052"/>
    </source>
</evidence>
<keyword evidence="8 12" id="KW-0285">Flavoprotein</keyword>
<reference evidence="17 18" key="1">
    <citation type="submission" date="2018-09" db="EMBL/GenBank/DDBJ databases">
        <title>Streptomyces sp. nov. DS1-2, an endophytic actinomycete isolated from roots of Dendrobium scabrilingue.</title>
        <authorList>
            <person name="Kuncharoen N."/>
            <person name="Kudo T."/>
            <person name="Ohkuma M."/>
            <person name="Yuki M."/>
            <person name="Tanasupawat S."/>
        </authorList>
    </citation>
    <scope>NUCLEOTIDE SEQUENCE [LARGE SCALE GENOMIC DNA]</scope>
    <source>
        <strain evidence="15 18">AZ1-7</strain>
        <strain evidence="16 17">DS1-2</strain>
    </source>
</reference>
<proteinExistence type="inferred from homology"/>
<dbReference type="Gene3D" id="3.50.50.60">
    <property type="entry name" value="FAD/NAD(P)-binding domain"/>
    <property type="match status" value="1"/>
</dbReference>
<evidence type="ECO:0000259" key="14">
    <source>
        <dbReference type="Pfam" id="PF01593"/>
    </source>
</evidence>
<evidence type="ECO:0000256" key="11">
    <source>
        <dbReference type="ARBA" id="ARBA00023133"/>
    </source>
</evidence>
<comment type="cofactor">
    <cofactor evidence="2 12">
        <name>FAD</name>
        <dbReference type="ChEBI" id="CHEBI:57692"/>
    </cofactor>
</comment>
<comment type="caution">
    <text evidence="15">The sequence shown here is derived from an EMBL/GenBank/DDBJ whole genome shotgun (WGS) entry which is preliminary data.</text>
</comment>
<evidence type="ECO:0000256" key="8">
    <source>
        <dbReference type="ARBA" id="ARBA00022630"/>
    </source>
</evidence>
<comment type="similarity">
    <text evidence="5 12">Belongs to the protoporphyrinogen/coproporphyrinogen oxidase family. Coproporphyrinogen III oxidase subfamily.</text>
</comment>
<dbReference type="AlphaFoldDB" id="A0A3A9VT76"/>
<evidence type="ECO:0000256" key="4">
    <source>
        <dbReference type="ARBA" id="ARBA00004744"/>
    </source>
</evidence>
<protein>
    <recommendedName>
        <fullName evidence="7 12">Coproporphyrinogen III oxidase</fullName>
        <ecNumber evidence="6 12">1.3.3.15</ecNumber>
    </recommendedName>
</protein>
<dbReference type="Pfam" id="PF01593">
    <property type="entry name" value="Amino_oxidase"/>
    <property type="match status" value="1"/>
</dbReference>
<comment type="catalytic activity">
    <reaction evidence="1">
        <text>coproporphyrinogen III + 3 O2 = coproporphyrin III + 3 H2O2</text>
        <dbReference type="Rhea" id="RHEA:43436"/>
        <dbReference type="ChEBI" id="CHEBI:15379"/>
        <dbReference type="ChEBI" id="CHEBI:16240"/>
        <dbReference type="ChEBI" id="CHEBI:57309"/>
        <dbReference type="ChEBI" id="CHEBI:131725"/>
        <dbReference type="EC" id="1.3.3.15"/>
    </reaction>
    <physiologicalReaction direction="left-to-right" evidence="1">
        <dbReference type="Rhea" id="RHEA:43437"/>
    </physiologicalReaction>
</comment>
<evidence type="ECO:0000313" key="15">
    <source>
        <dbReference type="EMBL" id="RKN04088.1"/>
    </source>
</evidence>
<dbReference type="GO" id="GO:0006783">
    <property type="term" value="P:heme biosynthetic process"/>
    <property type="evidence" value="ECO:0007669"/>
    <property type="project" value="UniProtKB-UniRule"/>
</dbReference>
<dbReference type="SUPFAM" id="SSF51905">
    <property type="entry name" value="FAD/NAD(P)-binding domain"/>
    <property type="match status" value="1"/>
</dbReference>
<dbReference type="Proteomes" id="UP000268652">
    <property type="component" value="Unassembled WGS sequence"/>
</dbReference>
<comment type="subcellular location">
    <subcellularLocation>
        <location evidence="12">Cytoplasm</location>
    </subcellularLocation>
</comment>
<dbReference type="NCBIfam" id="TIGR00562">
    <property type="entry name" value="proto_IX_ox"/>
    <property type="match status" value="1"/>
</dbReference>
<dbReference type="Gene3D" id="3.90.660.20">
    <property type="entry name" value="Protoporphyrinogen oxidase, mitochondrial, domain 2"/>
    <property type="match status" value="1"/>
</dbReference>
<dbReference type="GO" id="GO:0004729">
    <property type="term" value="F:oxygen-dependent protoporphyrinogen oxidase activity"/>
    <property type="evidence" value="ECO:0007669"/>
    <property type="project" value="UniProtKB-UniRule"/>
</dbReference>
<dbReference type="InterPro" id="IPR036188">
    <property type="entry name" value="FAD/NAD-bd_sf"/>
</dbReference>
<name>A0A3A9VT76_9ACTN</name>